<evidence type="ECO:0000313" key="2">
    <source>
        <dbReference type="Proteomes" id="UP000664495"/>
    </source>
</evidence>
<organism evidence="1 2">
    <name type="scientific">Candidatus Enterococcus murrayae</name>
    <dbReference type="NCBI Taxonomy" id="2815321"/>
    <lineage>
        <taxon>Bacteria</taxon>
        <taxon>Bacillati</taxon>
        <taxon>Bacillota</taxon>
        <taxon>Bacilli</taxon>
        <taxon>Lactobacillales</taxon>
        <taxon>Enterococcaceae</taxon>
        <taxon>Enterococcus</taxon>
    </lineage>
</organism>
<dbReference type="EMBL" id="JAFLVR010000001">
    <property type="protein sequence ID" value="MBO0450745.1"/>
    <property type="molecule type" value="Genomic_DNA"/>
</dbReference>
<name>A0ABS3HBA4_9ENTE</name>
<evidence type="ECO:0000313" key="1">
    <source>
        <dbReference type="EMBL" id="MBO0450745.1"/>
    </source>
</evidence>
<accession>A0ABS3HBA4</accession>
<dbReference type="RefSeq" id="WP_207106559.1">
    <property type="nucleotide sequence ID" value="NZ_JAFLVR010000001.1"/>
</dbReference>
<reference evidence="1 2" key="1">
    <citation type="submission" date="2021-03" db="EMBL/GenBank/DDBJ databases">
        <title>Enterococcal diversity collection.</title>
        <authorList>
            <person name="Gilmore M.S."/>
            <person name="Schwartzman J."/>
            <person name="Van Tyne D."/>
            <person name="Martin M."/>
            <person name="Earl A.M."/>
            <person name="Manson A.L."/>
            <person name="Straub T."/>
            <person name="Salamzade R."/>
            <person name="Saavedra J."/>
            <person name="Lebreton F."/>
            <person name="Prichula J."/>
            <person name="Schaufler K."/>
            <person name="Gaca A."/>
            <person name="Sgardioli B."/>
            <person name="Wagenaar J."/>
            <person name="Strong T."/>
        </authorList>
    </citation>
    <scope>NUCLEOTIDE SEQUENCE [LARGE SCALE GENOMIC DNA]</scope>
    <source>
        <strain evidence="1 2">MJM16</strain>
    </source>
</reference>
<dbReference type="Proteomes" id="UP000664495">
    <property type="component" value="Unassembled WGS sequence"/>
</dbReference>
<gene>
    <name evidence="1" type="ORF">JZO85_00595</name>
</gene>
<proteinExistence type="predicted"/>
<comment type="caution">
    <text evidence="1">The sequence shown here is derived from an EMBL/GenBank/DDBJ whole genome shotgun (WGS) entry which is preliminary data.</text>
</comment>
<protein>
    <submittedName>
        <fullName evidence="1">Uncharacterized protein</fullName>
    </submittedName>
</protein>
<sequence>MKYNLSEISKELYTFKEASLKLNRKPNYLTQMYSLHPDWFHPDTIMTIGRDNIISQEGIDFYLDNATVRKPKKNLSTD</sequence>
<keyword evidence="2" id="KW-1185">Reference proteome</keyword>